<proteinExistence type="predicted"/>
<keyword evidence="3" id="KW-0238">DNA-binding</keyword>
<dbReference type="GO" id="GO:0043138">
    <property type="term" value="F:3'-5' DNA helicase activity"/>
    <property type="evidence" value="ECO:0007669"/>
    <property type="project" value="TreeGrafter"/>
</dbReference>
<dbReference type="Gene3D" id="3.40.50.300">
    <property type="entry name" value="P-loop containing nucleotide triphosphate hydrolases"/>
    <property type="match status" value="2"/>
</dbReference>
<keyword evidence="7" id="KW-1185">Reference proteome</keyword>
<reference evidence="6 7" key="1">
    <citation type="journal article" date="2015" name="Genome Announc.">
        <title>Expanding the biotechnology potential of lactobacilli through comparative genomics of 213 strains and associated genera.</title>
        <authorList>
            <person name="Sun Z."/>
            <person name="Harris H.M."/>
            <person name="McCann A."/>
            <person name="Guo C."/>
            <person name="Argimon S."/>
            <person name="Zhang W."/>
            <person name="Yang X."/>
            <person name="Jeffery I.B."/>
            <person name="Cooney J.C."/>
            <person name="Kagawa T.F."/>
            <person name="Liu W."/>
            <person name="Song Y."/>
            <person name="Salvetti E."/>
            <person name="Wrobel A."/>
            <person name="Rasinkangas P."/>
            <person name="Parkhill J."/>
            <person name="Rea M.C."/>
            <person name="O'Sullivan O."/>
            <person name="Ritari J."/>
            <person name="Douillard F.P."/>
            <person name="Paul Ross R."/>
            <person name="Yang R."/>
            <person name="Briner A.E."/>
            <person name="Felis G.E."/>
            <person name="de Vos W.M."/>
            <person name="Barrangou R."/>
            <person name="Klaenhammer T.R."/>
            <person name="Caufield P.W."/>
            <person name="Cui Y."/>
            <person name="Zhang H."/>
            <person name="O'Toole P.W."/>
        </authorList>
    </citation>
    <scope>NUCLEOTIDE SEQUENCE [LARGE SCALE GENOMIC DNA]</scope>
    <source>
        <strain evidence="6 7">DSM 20014</strain>
    </source>
</reference>
<dbReference type="OrthoDB" id="2077914at2"/>
<dbReference type="SUPFAM" id="SSF52540">
    <property type="entry name" value="P-loop containing nucleoside triphosphate hydrolases"/>
    <property type="match status" value="1"/>
</dbReference>
<dbReference type="InterPro" id="IPR014001">
    <property type="entry name" value="Helicase_ATP-bd"/>
</dbReference>
<dbReference type="PROSITE" id="PS51192">
    <property type="entry name" value="HELICASE_ATP_BIND_1"/>
    <property type="match status" value="1"/>
</dbReference>
<gene>
    <name evidence="6" type="ORF">IV67_GL000749</name>
</gene>
<dbReference type="Pfam" id="PF00270">
    <property type="entry name" value="DEAD"/>
    <property type="match status" value="1"/>
</dbReference>
<comment type="caution">
    <text evidence="6">The sequence shown here is derived from an EMBL/GenBank/DDBJ whole genome shotgun (WGS) entry which is preliminary data.</text>
</comment>
<evidence type="ECO:0000313" key="7">
    <source>
        <dbReference type="Proteomes" id="UP000051673"/>
    </source>
</evidence>
<feature type="domain" description="Helicase C-terminal" evidence="5">
    <location>
        <begin position="289"/>
        <end position="430"/>
    </location>
</feature>
<dbReference type="GO" id="GO:0005524">
    <property type="term" value="F:ATP binding"/>
    <property type="evidence" value="ECO:0007669"/>
    <property type="project" value="UniProtKB-KW"/>
</dbReference>
<dbReference type="PATRIC" id="fig|1620.3.peg.761"/>
<dbReference type="GO" id="GO:0006302">
    <property type="term" value="P:double-strand break repair"/>
    <property type="evidence" value="ECO:0007669"/>
    <property type="project" value="TreeGrafter"/>
</dbReference>
<dbReference type="InterPro" id="IPR001650">
    <property type="entry name" value="Helicase_C-like"/>
</dbReference>
<name>A0A0R2JGK8_9LACO</name>
<dbReference type="STRING" id="1620.IV67_GL000749"/>
<dbReference type="GO" id="GO:0006270">
    <property type="term" value="P:DNA replication initiation"/>
    <property type="evidence" value="ECO:0007669"/>
    <property type="project" value="TreeGrafter"/>
</dbReference>
<dbReference type="AlphaFoldDB" id="A0A0R2JGK8"/>
<evidence type="ECO:0000259" key="4">
    <source>
        <dbReference type="PROSITE" id="PS51192"/>
    </source>
</evidence>
<organism evidence="6 7">
    <name type="scientific">Weissella minor</name>
    <dbReference type="NCBI Taxonomy" id="1620"/>
    <lineage>
        <taxon>Bacteria</taxon>
        <taxon>Bacillati</taxon>
        <taxon>Bacillota</taxon>
        <taxon>Bacilli</taxon>
        <taxon>Lactobacillales</taxon>
        <taxon>Lactobacillaceae</taxon>
        <taxon>Weissella</taxon>
    </lineage>
</organism>
<dbReference type="GO" id="GO:0006310">
    <property type="term" value="P:DNA recombination"/>
    <property type="evidence" value="ECO:0007669"/>
    <property type="project" value="TreeGrafter"/>
</dbReference>
<protein>
    <submittedName>
        <fullName evidence="6">Superfamily II DNA RNA helicase</fullName>
    </submittedName>
</protein>
<evidence type="ECO:0000259" key="5">
    <source>
        <dbReference type="PROSITE" id="PS51194"/>
    </source>
</evidence>
<dbReference type="InterPro" id="IPR011545">
    <property type="entry name" value="DEAD/DEAH_box_helicase_dom"/>
</dbReference>
<evidence type="ECO:0000256" key="3">
    <source>
        <dbReference type="ARBA" id="ARBA00023125"/>
    </source>
</evidence>
<dbReference type="SMART" id="SM00487">
    <property type="entry name" value="DEXDc"/>
    <property type="match status" value="1"/>
</dbReference>
<accession>A0A0R2JGK8</accession>
<dbReference type="PROSITE" id="PS51194">
    <property type="entry name" value="HELICASE_CTER"/>
    <property type="match status" value="1"/>
</dbReference>
<dbReference type="InterPro" id="IPR027417">
    <property type="entry name" value="P-loop_NTPase"/>
</dbReference>
<evidence type="ECO:0000313" key="6">
    <source>
        <dbReference type="EMBL" id="KRN76489.1"/>
    </source>
</evidence>
<dbReference type="EMBL" id="JQCD01000029">
    <property type="protein sequence ID" value="KRN76489.1"/>
    <property type="molecule type" value="Genomic_DNA"/>
</dbReference>
<sequence>MMLFIIGDYMRTSEIGRLIQVKQNRKLEAPYQNIGLAIEENICQRCVSQIDERWQLPSGISYCWNCAIVGRLTEQDTLGTLNRGIHDRFERPSGYYTWYGQLTEVQSRLVAKIIDGLQIGKDQLLHAVTGAGKTEMIYPILKKYLDLDYRVAYVSPRIEVIRELAPRIMTYFHIEYAMLHGEVKDNKLWTQLLFATTHQMYKFYRAFDLIIVDEADAFPFKENRSLWYALAQARSDKSRIIYMTATLSKDLKWLIKMKQVQLQQLLLRYHGFEIPNLQLILIQNDWRQQLPQHMIRQLQKHSGPWLIFVPRIADLDAIAQQVEKCLPHCRIRCISSQTDKREGIVDELKQNKIDIICTTIILERGITISNVQIIILDGDEGIYTDESLIQIAGRSGRDARYPHGNIFVYCFERTKQLMKVIEAIDQLNAK</sequence>
<evidence type="ECO:0000256" key="1">
    <source>
        <dbReference type="ARBA" id="ARBA00022741"/>
    </source>
</evidence>
<keyword evidence="6" id="KW-0347">Helicase</keyword>
<feature type="domain" description="Helicase ATP-binding" evidence="4">
    <location>
        <begin position="114"/>
        <end position="265"/>
    </location>
</feature>
<dbReference type="Pfam" id="PF00271">
    <property type="entry name" value="Helicase_C"/>
    <property type="match status" value="1"/>
</dbReference>
<dbReference type="GO" id="GO:0003677">
    <property type="term" value="F:DNA binding"/>
    <property type="evidence" value="ECO:0007669"/>
    <property type="project" value="UniProtKB-KW"/>
</dbReference>
<evidence type="ECO:0000256" key="2">
    <source>
        <dbReference type="ARBA" id="ARBA00022840"/>
    </source>
</evidence>
<keyword evidence="1" id="KW-0547">Nucleotide-binding</keyword>
<dbReference type="PANTHER" id="PTHR30580:SF1">
    <property type="entry name" value="COMF OPERON PROTEIN 1"/>
    <property type="match status" value="1"/>
</dbReference>
<dbReference type="SMART" id="SM00490">
    <property type="entry name" value="HELICc"/>
    <property type="match status" value="1"/>
</dbReference>
<dbReference type="PANTHER" id="PTHR30580">
    <property type="entry name" value="PRIMOSOMAL PROTEIN N"/>
    <property type="match status" value="1"/>
</dbReference>
<keyword evidence="6" id="KW-0378">Hydrolase</keyword>
<keyword evidence="2" id="KW-0067">ATP-binding</keyword>
<dbReference type="Proteomes" id="UP000051673">
    <property type="component" value="Unassembled WGS sequence"/>
</dbReference>